<protein>
    <submittedName>
        <fullName evidence="1">Uncharacterized protein</fullName>
    </submittedName>
</protein>
<dbReference type="EMBL" id="GBRH01165915">
    <property type="protein sequence ID" value="JAE31981.1"/>
    <property type="molecule type" value="Transcribed_RNA"/>
</dbReference>
<name>A0A0A9HAW3_ARUDO</name>
<reference evidence="1" key="2">
    <citation type="journal article" date="2015" name="Data Brief">
        <title>Shoot transcriptome of the giant reed, Arundo donax.</title>
        <authorList>
            <person name="Barrero R.A."/>
            <person name="Guerrero F.D."/>
            <person name="Moolhuijzen P."/>
            <person name="Goolsby J.A."/>
            <person name="Tidwell J."/>
            <person name="Bellgard S.E."/>
            <person name="Bellgard M.I."/>
        </authorList>
    </citation>
    <scope>NUCLEOTIDE SEQUENCE</scope>
    <source>
        <tissue evidence="1">Shoot tissue taken approximately 20 cm above the soil surface</tissue>
    </source>
</reference>
<organism evidence="1">
    <name type="scientific">Arundo donax</name>
    <name type="common">Giant reed</name>
    <name type="synonym">Donax arundinaceus</name>
    <dbReference type="NCBI Taxonomy" id="35708"/>
    <lineage>
        <taxon>Eukaryota</taxon>
        <taxon>Viridiplantae</taxon>
        <taxon>Streptophyta</taxon>
        <taxon>Embryophyta</taxon>
        <taxon>Tracheophyta</taxon>
        <taxon>Spermatophyta</taxon>
        <taxon>Magnoliopsida</taxon>
        <taxon>Liliopsida</taxon>
        <taxon>Poales</taxon>
        <taxon>Poaceae</taxon>
        <taxon>PACMAD clade</taxon>
        <taxon>Arundinoideae</taxon>
        <taxon>Arundineae</taxon>
        <taxon>Arundo</taxon>
    </lineage>
</organism>
<sequence length="61" mass="6969">MHPAKTNLSQALKQIIETNRMSTSYHKFQKMRVCLGVCVCMLDRLFTCLNTIACSFPVCSR</sequence>
<accession>A0A0A9HAW3</accession>
<dbReference type="AlphaFoldDB" id="A0A0A9HAW3"/>
<reference evidence="1" key="1">
    <citation type="submission" date="2014-09" db="EMBL/GenBank/DDBJ databases">
        <authorList>
            <person name="Magalhaes I.L.F."/>
            <person name="Oliveira U."/>
            <person name="Santos F.R."/>
            <person name="Vidigal T.H.D.A."/>
            <person name="Brescovit A.D."/>
            <person name="Santos A.J."/>
        </authorList>
    </citation>
    <scope>NUCLEOTIDE SEQUENCE</scope>
    <source>
        <tissue evidence="1">Shoot tissue taken approximately 20 cm above the soil surface</tissue>
    </source>
</reference>
<proteinExistence type="predicted"/>
<evidence type="ECO:0000313" key="1">
    <source>
        <dbReference type="EMBL" id="JAE31981.1"/>
    </source>
</evidence>